<dbReference type="EMBL" id="JACCAC010000001">
    <property type="protein sequence ID" value="NYG56658.1"/>
    <property type="molecule type" value="Genomic_DNA"/>
</dbReference>
<evidence type="ECO:0000313" key="3">
    <source>
        <dbReference type="Proteomes" id="UP000544110"/>
    </source>
</evidence>
<keyword evidence="2" id="KW-0378">Hydrolase</keyword>
<keyword evidence="2" id="KW-0255">Endonuclease</keyword>
<feature type="region of interest" description="Disordered" evidence="1">
    <location>
        <begin position="1"/>
        <end position="21"/>
    </location>
</feature>
<dbReference type="RefSeq" id="WP_179518877.1">
    <property type="nucleotide sequence ID" value="NZ_JACCAC010000001.1"/>
</dbReference>
<comment type="caution">
    <text evidence="2">The sequence shown here is derived from an EMBL/GenBank/DDBJ whole genome shotgun (WGS) entry which is preliminary data.</text>
</comment>
<dbReference type="GO" id="GO:0004519">
    <property type="term" value="F:endonuclease activity"/>
    <property type="evidence" value="ECO:0007669"/>
    <property type="project" value="UniProtKB-KW"/>
</dbReference>
<protein>
    <submittedName>
        <fullName evidence="2">Very-short-patch-repair endonuclease</fullName>
    </submittedName>
</protein>
<reference evidence="2 3" key="1">
    <citation type="submission" date="2020-07" db="EMBL/GenBank/DDBJ databases">
        <title>Sequencing the genomes of 1000 actinobacteria strains.</title>
        <authorList>
            <person name="Klenk H.-P."/>
        </authorList>
    </citation>
    <scope>NUCLEOTIDE SEQUENCE [LARGE SCALE GENOMIC DNA]</scope>
    <source>
        <strain evidence="2 3">DSM 24552</strain>
    </source>
</reference>
<organism evidence="2 3">
    <name type="scientific">Nocardioides perillae</name>
    <dbReference type="NCBI Taxonomy" id="1119534"/>
    <lineage>
        <taxon>Bacteria</taxon>
        <taxon>Bacillati</taxon>
        <taxon>Actinomycetota</taxon>
        <taxon>Actinomycetes</taxon>
        <taxon>Propionibacteriales</taxon>
        <taxon>Nocardioidaceae</taxon>
        <taxon>Nocardioides</taxon>
    </lineage>
</organism>
<accession>A0A7Y9RXP9</accession>
<proteinExistence type="predicted"/>
<evidence type="ECO:0000313" key="2">
    <source>
        <dbReference type="EMBL" id="NYG56658.1"/>
    </source>
</evidence>
<dbReference type="AlphaFoldDB" id="A0A7Y9RXP9"/>
<evidence type="ECO:0000256" key="1">
    <source>
        <dbReference type="SAM" id="MobiDB-lite"/>
    </source>
</evidence>
<keyword evidence="3" id="KW-1185">Reference proteome</keyword>
<gene>
    <name evidence="2" type="ORF">BJ989_002962</name>
</gene>
<sequence>MPFSPRVDPPPGLVAPRRVGSGSDQVSRVAARGTAWRRVARGWYVSASAPDVVEQRIVEQVARCGPGAAVTGWAALRLHGVAYADGTDRQGRARPVVVVAAGSRTRDCADVVLVRERLAPDEVVVRQGVRCVRPERALAHEVCRQRDPREAVVLVDMACAAEVTTLDRLRAWLAAHSGLRHRGRLAQALLLADEHSASPQETRLRLLWQLDAHRGRPLTNRQLLDQHGRVLGVADLVDPDHGVVGEYDGAEHRTRARHRRDVHREAAFRAAGLEVVTAVSGDLDRRDRAVSRIDQAYARAGSQPRLFVVGPPVDLATGRPAAPLEERVAERVRRAEAREAARRRAVEPTAGAAG</sequence>
<name>A0A7Y9RXP9_9ACTN</name>
<keyword evidence="2" id="KW-0540">Nuclease</keyword>
<dbReference type="Proteomes" id="UP000544110">
    <property type="component" value="Unassembled WGS sequence"/>
</dbReference>